<gene>
    <name evidence="5" type="primary">ankrd33ba</name>
</gene>
<proteinExistence type="predicted"/>
<accession>A0A4W4F1N3</accession>
<feature type="repeat" description="ANK" evidence="3">
    <location>
        <begin position="209"/>
        <end position="241"/>
    </location>
</feature>
<dbReference type="PANTHER" id="PTHR24173:SF1">
    <property type="entry name" value="ANKYRIN REPEAT DOMAIN-CONTAINING PROTEIN 33B"/>
    <property type="match status" value="1"/>
</dbReference>
<reference evidence="6" key="1">
    <citation type="journal article" date="2014" name="Science">
        <title>Nonhuman genetics. Genomic basis for the convergent evolution of electric organs.</title>
        <authorList>
            <person name="Gallant J.R."/>
            <person name="Traeger L.L."/>
            <person name="Volkening J.D."/>
            <person name="Moffett H."/>
            <person name="Chen P.H."/>
            <person name="Novina C.D."/>
            <person name="Phillips G.N.Jr."/>
            <person name="Anand R."/>
            <person name="Wells G.B."/>
            <person name="Pinch M."/>
            <person name="Guth R."/>
            <person name="Unguez G.A."/>
            <person name="Albert J.S."/>
            <person name="Zakon H.H."/>
            <person name="Samanta M.P."/>
            <person name="Sussman M.R."/>
        </authorList>
    </citation>
    <scope>NUCLEOTIDE SEQUENCE [LARGE SCALE GENOMIC DNA]</scope>
</reference>
<reference evidence="5" key="4">
    <citation type="submission" date="2025-08" db="UniProtKB">
        <authorList>
            <consortium name="Ensembl"/>
        </authorList>
    </citation>
    <scope>IDENTIFICATION</scope>
</reference>
<dbReference type="InterPro" id="IPR002110">
    <property type="entry name" value="Ankyrin_rpt"/>
</dbReference>
<dbReference type="GeneTree" id="ENSGT00500000044852"/>
<dbReference type="CTD" id="568270"/>
<reference evidence="5" key="5">
    <citation type="submission" date="2025-09" db="UniProtKB">
        <authorList>
            <consortium name="Ensembl"/>
        </authorList>
    </citation>
    <scope>IDENTIFICATION</scope>
</reference>
<evidence type="ECO:0000256" key="1">
    <source>
        <dbReference type="ARBA" id="ARBA00022737"/>
    </source>
</evidence>
<dbReference type="STRING" id="8005.ENSEEEP00000018429"/>
<name>A0A4W4F1N3_ELEEL</name>
<keyword evidence="6" id="KW-1185">Reference proteome</keyword>
<keyword evidence="2 3" id="KW-0040">ANK repeat</keyword>
<evidence type="ECO:0008006" key="7">
    <source>
        <dbReference type="Google" id="ProtNLM"/>
    </source>
</evidence>
<dbReference type="Gene3D" id="1.25.40.20">
    <property type="entry name" value="Ankyrin repeat-containing domain"/>
    <property type="match status" value="1"/>
</dbReference>
<dbReference type="PROSITE" id="PS50297">
    <property type="entry name" value="ANK_REP_REGION"/>
    <property type="match status" value="1"/>
</dbReference>
<protein>
    <recommendedName>
        <fullName evidence="7">Ankyrin repeat domain 33ba</fullName>
    </recommendedName>
</protein>
<evidence type="ECO:0000313" key="5">
    <source>
        <dbReference type="Ensembl" id="ENSEEEP00000018429.2"/>
    </source>
</evidence>
<evidence type="ECO:0000256" key="4">
    <source>
        <dbReference type="SAM" id="MobiDB-lite"/>
    </source>
</evidence>
<dbReference type="KEGG" id="eee:113573888"/>
<feature type="region of interest" description="Disordered" evidence="4">
    <location>
        <begin position="442"/>
        <end position="468"/>
    </location>
</feature>
<organism evidence="5 6">
    <name type="scientific">Electrophorus electricus</name>
    <name type="common">Electric eel</name>
    <name type="synonym">Gymnotus electricus</name>
    <dbReference type="NCBI Taxonomy" id="8005"/>
    <lineage>
        <taxon>Eukaryota</taxon>
        <taxon>Metazoa</taxon>
        <taxon>Chordata</taxon>
        <taxon>Craniata</taxon>
        <taxon>Vertebrata</taxon>
        <taxon>Euteleostomi</taxon>
        <taxon>Actinopterygii</taxon>
        <taxon>Neopterygii</taxon>
        <taxon>Teleostei</taxon>
        <taxon>Ostariophysi</taxon>
        <taxon>Gymnotiformes</taxon>
        <taxon>Gymnotoidei</taxon>
        <taxon>Gymnotidae</taxon>
        <taxon>Electrophorus</taxon>
    </lineage>
</organism>
<evidence type="ECO:0000256" key="2">
    <source>
        <dbReference type="ARBA" id="ARBA00023043"/>
    </source>
</evidence>
<feature type="repeat" description="ANK" evidence="3">
    <location>
        <begin position="174"/>
        <end position="206"/>
    </location>
</feature>
<dbReference type="Pfam" id="PF12796">
    <property type="entry name" value="Ank_2"/>
    <property type="match status" value="1"/>
</dbReference>
<sequence length="504" mass="56328">MVLITDENDGGGSSPGKIKRIQHSKITGTTAQVYPTITEEPLDIANDHDEYLGSYLSVCDEEDYEEYDQFSTLPDKKSVISDDSFYPPDSDFADSERTPSPASPQTLSFFQACCNNNADAIKIKIRQGVTKEQVLETDKNSRTGLMVACYHGYMDVVIALSQCPHLDVNWQDTEGNTALITAAQAGHATITNYLLNYFSGLDIEKSNCHGFTALMKAAMQGRVDCVRALIMAGADLQARDDGRSLTPREWALFTGRYETAFVMQQLNQQPCPEQCRESYRPEWPLLPALVDNAQRPKGCIQKISEVLRNVFNVGNVTEARKDGVLDHMVHVTTALGSPFVAVACRTVCPGSPPCVGKRRYSVQEILKQERLQSMKDFGPANPDNPCVLLGPKSPDWCTGLQLCTTCDPDKACPPAPRRSPLHRVRRSSVQPGLMLPKLRISRAPTPTYKPEPERKKNGGRSGQFLQVPKWRYKELKEERKKAEEAERKRLEVVTRRHLHSGKRK</sequence>
<reference evidence="6" key="2">
    <citation type="journal article" date="2017" name="Sci. Adv.">
        <title>A tail of two voltages: Proteomic comparison of the three electric organs of the electric eel.</title>
        <authorList>
            <person name="Traeger L.L."/>
            <person name="Sabat G."/>
            <person name="Barrett-Wilt G.A."/>
            <person name="Wells G.B."/>
            <person name="Sussman M.R."/>
        </authorList>
    </citation>
    <scope>NUCLEOTIDE SEQUENCE [LARGE SCALE GENOMIC DNA]</scope>
</reference>
<dbReference type="Ensembl" id="ENSEEET00000018633.2">
    <property type="protein sequence ID" value="ENSEEEP00000018429.2"/>
    <property type="gene ID" value="ENSEEEG00000009055.2"/>
</dbReference>
<feature type="region of interest" description="Disordered" evidence="4">
    <location>
        <begin position="79"/>
        <end position="103"/>
    </location>
</feature>
<dbReference type="Proteomes" id="UP000314983">
    <property type="component" value="Chromosome 5"/>
</dbReference>
<keyword evidence="1" id="KW-0677">Repeat</keyword>
<feature type="region of interest" description="Disordered" evidence="4">
    <location>
        <begin position="1"/>
        <end position="20"/>
    </location>
</feature>
<dbReference type="RefSeq" id="XP_026860246.2">
    <property type="nucleotide sequence ID" value="XM_027004445.2"/>
</dbReference>
<dbReference type="PANTHER" id="PTHR24173">
    <property type="entry name" value="ANKYRIN REPEAT CONTAINING"/>
    <property type="match status" value="1"/>
</dbReference>
<dbReference type="SUPFAM" id="SSF48403">
    <property type="entry name" value="Ankyrin repeat"/>
    <property type="match status" value="1"/>
</dbReference>
<dbReference type="AlphaFoldDB" id="A0A4W4F1N3"/>
<dbReference type="GeneID" id="113573888"/>
<dbReference type="InterPro" id="IPR036770">
    <property type="entry name" value="Ankyrin_rpt-contain_sf"/>
</dbReference>
<reference evidence="5" key="3">
    <citation type="submission" date="2020-05" db="EMBL/GenBank/DDBJ databases">
        <title>Electrophorus electricus (electric eel) genome, fEleEle1, primary haplotype.</title>
        <authorList>
            <person name="Myers G."/>
            <person name="Meyer A."/>
            <person name="Fedrigo O."/>
            <person name="Formenti G."/>
            <person name="Rhie A."/>
            <person name="Tracey A."/>
            <person name="Sims Y."/>
            <person name="Jarvis E.D."/>
        </authorList>
    </citation>
    <scope>NUCLEOTIDE SEQUENCE [LARGE SCALE GENOMIC DNA]</scope>
</reference>
<feature type="compositionally biased region" description="Low complexity" evidence="4">
    <location>
        <begin position="81"/>
        <end position="90"/>
    </location>
</feature>
<evidence type="ECO:0000313" key="6">
    <source>
        <dbReference type="Proteomes" id="UP000314983"/>
    </source>
</evidence>
<dbReference type="SMART" id="SM00248">
    <property type="entry name" value="ANK"/>
    <property type="match status" value="3"/>
</dbReference>
<dbReference type="PROSITE" id="PS50088">
    <property type="entry name" value="ANK_REPEAT"/>
    <property type="match status" value="2"/>
</dbReference>
<evidence type="ECO:0000256" key="3">
    <source>
        <dbReference type="PROSITE-ProRule" id="PRU00023"/>
    </source>
</evidence>
<dbReference type="OMA" id="NWQDTEG"/>